<dbReference type="Proteomes" id="UP000177958">
    <property type="component" value="Unassembled WGS sequence"/>
</dbReference>
<evidence type="ECO:0000256" key="1">
    <source>
        <dbReference type="ARBA" id="ARBA00008799"/>
    </source>
</evidence>
<evidence type="ECO:0000256" key="2">
    <source>
        <dbReference type="SAM" id="Phobius"/>
    </source>
</evidence>
<keyword evidence="2" id="KW-0472">Membrane</keyword>
<reference evidence="3 4" key="1">
    <citation type="journal article" date="2016" name="Nat. Commun.">
        <title>Thousands of microbial genomes shed light on interconnected biogeochemical processes in an aquifer system.</title>
        <authorList>
            <person name="Anantharaman K."/>
            <person name="Brown C.T."/>
            <person name="Hug L.A."/>
            <person name="Sharon I."/>
            <person name="Castelle C.J."/>
            <person name="Probst A.J."/>
            <person name="Thomas B.C."/>
            <person name="Singh A."/>
            <person name="Wilkins M.J."/>
            <person name="Karaoz U."/>
            <person name="Brodie E.L."/>
            <person name="Williams K.H."/>
            <person name="Hubbard S.S."/>
            <person name="Banfield J.F."/>
        </authorList>
    </citation>
    <scope>NUCLEOTIDE SEQUENCE [LARGE SCALE GENOMIC DNA]</scope>
</reference>
<dbReference type="InterPro" id="IPR001830">
    <property type="entry name" value="Glyco_trans_20"/>
</dbReference>
<protein>
    <submittedName>
        <fullName evidence="3">Uncharacterized protein</fullName>
    </submittedName>
</protein>
<dbReference type="GO" id="GO:0003825">
    <property type="term" value="F:alpha,alpha-trehalose-phosphate synthase (UDP-forming) activity"/>
    <property type="evidence" value="ECO:0007669"/>
    <property type="project" value="TreeGrafter"/>
</dbReference>
<name>A0A1F6D9Q0_9BACT</name>
<dbReference type="Gene3D" id="3.40.50.2000">
    <property type="entry name" value="Glycogen Phosphorylase B"/>
    <property type="match status" value="2"/>
</dbReference>
<evidence type="ECO:0000313" key="3">
    <source>
        <dbReference type="EMBL" id="OGG57732.1"/>
    </source>
</evidence>
<dbReference type="SUPFAM" id="SSF53756">
    <property type="entry name" value="UDP-Glycosyltransferase/glycogen phosphorylase"/>
    <property type="match status" value="1"/>
</dbReference>
<dbReference type="AlphaFoldDB" id="A0A1F6D9Q0"/>
<dbReference type="PANTHER" id="PTHR10788:SF106">
    <property type="entry name" value="BCDNA.GH08860"/>
    <property type="match status" value="1"/>
</dbReference>
<accession>A0A1F6D9Q0</accession>
<feature type="transmembrane region" description="Helical" evidence="2">
    <location>
        <begin position="163"/>
        <end position="183"/>
    </location>
</feature>
<organism evidence="3 4">
    <name type="scientific">Candidatus Kaiserbacteria bacterium RIFCSPHIGHO2_01_FULL_55_17</name>
    <dbReference type="NCBI Taxonomy" id="1798484"/>
    <lineage>
        <taxon>Bacteria</taxon>
        <taxon>Candidatus Kaiseribacteriota</taxon>
    </lineage>
</organism>
<keyword evidence="2" id="KW-1133">Transmembrane helix</keyword>
<dbReference type="CDD" id="cd03788">
    <property type="entry name" value="GT20_TPS"/>
    <property type="match status" value="1"/>
</dbReference>
<dbReference type="EMBL" id="MFKX01000014">
    <property type="protein sequence ID" value="OGG57732.1"/>
    <property type="molecule type" value="Genomic_DNA"/>
</dbReference>
<dbReference type="Pfam" id="PF00982">
    <property type="entry name" value="Glyco_transf_20"/>
    <property type="match status" value="1"/>
</dbReference>
<comment type="similarity">
    <text evidence="1">Belongs to the glycosyltransferase 20 family.</text>
</comment>
<gene>
    <name evidence="3" type="ORF">A2853_02800</name>
</gene>
<proteinExistence type="inferred from homology"/>
<dbReference type="PANTHER" id="PTHR10788">
    <property type="entry name" value="TREHALOSE-6-PHOSPHATE SYNTHASE"/>
    <property type="match status" value="1"/>
</dbReference>
<keyword evidence="2" id="KW-0812">Transmembrane</keyword>
<comment type="caution">
    <text evidence="3">The sequence shown here is derived from an EMBL/GenBank/DDBJ whole genome shotgun (WGS) entry which is preliminary data.</text>
</comment>
<evidence type="ECO:0000313" key="4">
    <source>
        <dbReference type="Proteomes" id="UP000177958"/>
    </source>
</evidence>
<sequence>MLGVAIVVSAVVLAFAAYQASQERIELSVDLQYRTQLLADGLKESIEPSFAINSTSTLQRIIERFANRERLVGLALYDSQAQLLAASEGIPEAALGSLPLVPRSMDSDEAQGEFLSAEGANLYVFAEPLHQEERVTGAFVVVQNAGYISESIVDVWQRNLMRLLVQIVIFSGATGVLIWFFFLQPIRRFAQSVKSARLGESDPSLPSTGEHGFFSPLASEISKMSKSLLQARSAASEEARMRLEKLDSPWTAERLQEFIKAHLKDRPIYVVSNREPYVHEKVGRKQTKWSVPASGLVTALEPVMVACGGMWLAHGSGNADKQTADAAGKLRVPPDDPKYTLKRIWLSREEAGHSKFSNEALWPLSHMAHTRPVFREEDWAAYRQVNGKFARELLKEIKNVQQPLILVQDFHFTLLPAMIKASRPDAQVALFWHIPWPSAELFSICPWRRDILEGMLGADVIGFHTQQYCNNFMDTVAKVIEARVDFEHFSITRGGDTSYIKPFPISIAFTNGEEAGKSRKPDRTVLQEFGIRTQLIGLGVDRLDYTKGILERFKAIEFLFDLHPEYLEKFTFLQIAPPSRQTLEKYREYGEDVTREAERINEKFGKGAWEPIVLEKRHFTHKELGVLYRLANVCLITPLHDGMNLVAKEFVAARDDEAGVLILSQMTGASRDLKGVLAVNPYSTEEVSGAIHIALHMSPTEQHRRMKAMRDALKNYNVYRWSAELIKALASLG</sequence>
<dbReference type="GO" id="GO:0005992">
    <property type="term" value="P:trehalose biosynthetic process"/>
    <property type="evidence" value="ECO:0007669"/>
    <property type="project" value="InterPro"/>
</dbReference>